<evidence type="ECO:0008006" key="3">
    <source>
        <dbReference type="Google" id="ProtNLM"/>
    </source>
</evidence>
<dbReference type="OrthoDB" id="1698098at2"/>
<gene>
    <name evidence="1" type="ORF">DXA39_02195</name>
</gene>
<evidence type="ECO:0000313" key="1">
    <source>
        <dbReference type="EMBL" id="RGB77058.1"/>
    </source>
</evidence>
<organism evidence="1 2">
    <name type="scientific">Anaerococcus nagyae</name>
    <dbReference type="NCBI Taxonomy" id="1755241"/>
    <lineage>
        <taxon>Bacteria</taxon>
        <taxon>Bacillati</taxon>
        <taxon>Bacillota</taxon>
        <taxon>Tissierellia</taxon>
        <taxon>Tissierellales</taxon>
        <taxon>Peptoniphilaceae</taxon>
        <taxon>Anaerococcus</taxon>
    </lineage>
</organism>
<keyword evidence="2" id="KW-1185">Reference proteome</keyword>
<name>A0A3E2TJC4_9FIRM</name>
<reference evidence="1 2" key="1">
    <citation type="submission" date="2018-08" db="EMBL/GenBank/DDBJ databases">
        <title>A genome reference for cultivated species of the human gut microbiota.</title>
        <authorList>
            <person name="Zou Y."/>
            <person name="Xue W."/>
            <person name="Luo G."/>
        </authorList>
    </citation>
    <scope>NUCLEOTIDE SEQUENCE [LARGE SCALE GENOMIC DNA]</scope>
    <source>
        <strain evidence="1 2">OF01-3</strain>
    </source>
</reference>
<dbReference type="EMBL" id="QVEU01000002">
    <property type="protein sequence ID" value="RGB77058.1"/>
    <property type="molecule type" value="Genomic_DNA"/>
</dbReference>
<sequence length="103" mass="12006">MKFIYTDKAKDYIRKNNIDKIFIREDVERGMGCCDLGSINLRISPKGKNEDMLKKETSKLVTTYYDPRLESLLMNYPEVEISVFGFGKKKKFYTATEFSPLNS</sequence>
<comment type="caution">
    <text evidence="1">The sequence shown here is derived from an EMBL/GenBank/DDBJ whole genome shotgun (WGS) entry which is preliminary data.</text>
</comment>
<evidence type="ECO:0000313" key="2">
    <source>
        <dbReference type="Proteomes" id="UP000261011"/>
    </source>
</evidence>
<accession>A0A3E2TJC4</accession>
<dbReference type="RefSeq" id="WP_117520664.1">
    <property type="nucleotide sequence ID" value="NZ_AP031484.1"/>
</dbReference>
<dbReference type="AlphaFoldDB" id="A0A3E2TJC4"/>
<protein>
    <recommendedName>
        <fullName evidence="3">FeS cluster biogenesis domain-containing protein</fullName>
    </recommendedName>
</protein>
<dbReference type="Proteomes" id="UP000261011">
    <property type="component" value="Unassembled WGS sequence"/>
</dbReference>
<proteinExistence type="predicted"/>